<dbReference type="InterPro" id="IPR036291">
    <property type="entry name" value="NAD(P)-bd_dom_sf"/>
</dbReference>
<gene>
    <name evidence="2" type="ORF">G3A44_10760</name>
</gene>
<dbReference type="EMBL" id="JAAGOH010000011">
    <property type="protein sequence ID" value="NDY91666.1"/>
    <property type="molecule type" value="Genomic_DNA"/>
</dbReference>
<organism evidence="2 3">
    <name type="scientific">Ideonella livida</name>
    <dbReference type="NCBI Taxonomy" id="2707176"/>
    <lineage>
        <taxon>Bacteria</taxon>
        <taxon>Pseudomonadati</taxon>
        <taxon>Pseudomonadota</taxon>
        <taxon>Betaproteobacteria</taxon>
        <taxon>Burkholderiales</taxon>
        <taxon>Sphaerotilaceae</taxon>
        <taxon>Ideonella</taxon>
    </lineage>
</organism>
<keyword evidence="3" id="KW-1185">Reference proteome</keyword>
<dbReference type="InterPro" id="IPR051783">
    <property type="entry name" value="NAD(P)-dependent_oxidoreduct"/>
</dbReference>
<name>A0A7C9TMG2_9BURK</name>
<dbReference type="PANTHER" id="PTHR48079">
    <property type="entry name" value="PROTEIN YEEZ"/>
    <property type="match status" value="1"/>
</dbReference>
<evidence type="ECO:0000313" key="3">
    <source>
        <dbReference type="Proteomes" id="UP000484255"/>
    </source>
</evidence>
<reference evidence="2 3" key="1">
    <citation type="submission" date="2020-02" db="EMBL/GenBank/DDBJ databases">
        <title>Ideonella bacterium strain TBM-1.</title>
        <authorList>
            <person name="Chen W.-M."/>
        </authorList>
    </citation>
    <scope>NUCLEOTIDE SEQUENCE [LARGE SCALE GENOMIC DNA]</scope>
    <source>
        <strain evidence="2 3">TBM-1</strain>
    </source>
</reference>
<dbReference type="AlphaFoldDB" id="A0A7C9TMG2"/>
<dbReference type="CDD" id="cd05266">
    <property type="entry name" value="SDR_a4"/>
    <property type="match status" value="1"/>
</dbReference>
<feature type="domain" description="NAD-dependent epimerase/dehydratase" evidence="1">
    <location>
        <begin position="28"/>
        <end position="241"/>
    </location>
</feature>
<dbReference type="Proteomes" id="UP000484255">
    <property type="component" value="Unassembled WGS sequence"/>
</dbReference>
<evidence type="ECO:0000259" key="1">
    <source>
        <dbReference type="Pfam" id="PF01370"/>
    </source>
</evidence>
<dbReference type="PANTHER" id="PTHR48079:SF6">
    <property type="entry name" value="NAD(P)-BINDING DOMAIN-CONTAINING PROTEIN-RELATED"/>
    <property type="match status" value="1"/>
</dbReference>
<dbReference type="Gene3D" id="3.40.50.720">
    <property type="entry name" value="NAD(P)-binding Rossmann-like Domain"/>
    <property type="match status" value="1"/>
</dbReference>
<comment type="caution">
    <text evidence="2">The sequence shown here is derived from an EMBL/GenBank/DDBJ whole genome shotgun (WGS) entry which is preliminary data.</text>
</comment>
<dbReference type="Pfam" id="PF01370">
    <property type="entry name" value="Epimerase"/>
    <property type="match status" value="1"/>
</dbReference>
<dbReference type="GO" id="GO:0004029">
    <property type="term" value="F:aldehyde dehydrogenase (NAD+) activity"/>
    <property type="evidence" value="ECO:0007669"/>
    <property type="project" value="TreeGrafter"/>
</dbReference>
<dbReference type="GO" id="GO:0005737">
    <property type="term" value="C:cytoplasm"/>
    <property type="evidence" value="ECO:0007669"/>
    <property type="project" value="TreeGrafter"/>
</dbReference>
<protein>
    <submittedName>
        <fullName evidence="2">SDR family oxidoreductase</fullName>
    </submittedName>
</protein>
<evidence type="ECO:0000313" key="2">
    <source>
        <dbReference type="EMBL" id="NDY91666.1"/>
    </source>
</evidence>
<proteinExistence type="predicted"/>
<dbReference type="InterPro" id="IPR001509">
    <property type="entry name" value="Epimerase_deHydtase"/>
</dbReference>
<sequence length="317" mass="34966">MKPLRPRRPTVPAHRAVHAMARRRTLLVVGCGDVGLRVLQQLQAGPARAKAWRVLALTSSPGRMAALRQAGAQPVPGNLDRPESLRRLAGLAQAVLHLAPPPAVGAQDPRTRHLLQALRRGTAPQAAVYGSTTGVYGDAAGAWLDETRTLAPATDRARRRVAAESLWRSAAHRRPGCVLRIPGIYALDREGGDPRDRVRRGAPVLAPQEDVYTNHIHAEDLAQACLAALWRGRPGRVYHVCDDSQRRMGEHFEVVAQACGLPPPPRLTRAQARERLSPVQLSFWAESRRLRNRRLVQELGVRLRYPDVLDALREAQD</sequence>
<dbReference type="SUPFAM" id="SSF51735">
    <property type="entry name" value="NAD(P)-binding Rossmann-fold domains"/>
    <property type="match status" value="1"/>
</dbReference>
<accession>A0A7C9TMG2</accession>